<dbReference type="EMBL" id="UYRR01008370">
    <property type="protein sequence ID" value="VDK24278.1"/>
    <property type="molecule type" value="Genomic_DNA"/>
</dbReference>
<accession>A0A0M3JB88</accession>
<reference evidence="3" key="1">
    <citation type="submission" date="2017-02" db="UniProtKB">
        <authorList>
            <consortium name="WormBaseParasite"/>
        </authorList>
    </citation>
    <scope>IDENTIFICATION</scope>
</reference>
<dbReference type="WBParaSite" id="ASIM_0000486201-mRNA-1">
    <property type="protein sequence ID" value="ASIM_0000486201-mRNA-1"/>
    <property type="gene ID" value="ASIM_0000486201"/>
</dbReference>
<name>A0A0M3JB88_ANISI</name>
<reference evidence="1 2" key="2">
    <citation type="submission" date="2018-11" db="EMBL/GenBank/DDBJ databases">
        <authorList>
            <consortium name="Pathogen Informatics"/>
        </authorList>
    </citation>
    <scope>NUCLEOTIDE SEQUENCE [LARGE SCALE GENOMIC DNA]</scope>
</reference>
<dbReference type="Proteomes" id="UP000267096">
    <property type="component" value="Unassembled WGS sequence"/>
</dbReference>
<dbReference type="AlphaFoldDB" id="A0A0M3JB88"/>
<proteinExistence type="predicted"/>
<evidence type="ECO:0000313" key="2">
    <source>
        <dbReference type="Proteomes" id="UP000267096"/>
    </source>
</evidence>
<protein>
    <submittedName>
        <fullName evidence="3">Peptidase M12A domain-containing protein</fullName>
    </submittedName>
</protein>
<organism evidence="3">
    <name type="scientific">Anisakis simplex</name>
    <name type="common">Herring worm</name>
    <dbReference type="NCBI Taxonomy" id="6269"/>
    <lineage>
        <taxon>Eukaryota</taxon>
        <taxon>Metazoa</taxon>
        <taxon>Ecdysozoa</taxon>
        <taxon>Nematoda</taxon>
        <taxon>Chromadorea</taxon>
        <taxon>Rhabditida</taxon>
        <taxon>Spirurina</taxon>
        <taxon>Ascaridomorpha</taxon>
        <taxon>Ascaridoidea</taxon>
        <taxon>Anisakidae</taxon>
        <taxon>Anisakis</taxon>
        <taxon>Anisakis simplex complex</taxon>
    </lineage>
</organism>
<evidence type="ECO:0000313" key="3">
    <source>
        <dbReference type="WBParaSite" id="ASIM_0000486201-mRNA-1"/>
    </source>
</evidence>
<sequence>MVTSSNVPSSKSLTADEMTAWIVHGGYSPTVVQSYCRPDACVMYRGDCY</sequence>
<dbReference type="OrthoDB" id="10501329at2759"/>
<gene>
    <name evidence="1" type="ORF">ASIM_LOCUS4671</name>
</gene>
<keyword evidence="2" id="KW-1185">Reference proteome</keyword>
<evidence type="ECO:0000313" key="1">
    <source>
        <dbReference type="EMBL" id="VDK24278.1"/>
    </source>
</evidence>